<dbReference type="EMBL" id="JAESWC010000002">
    <property type="protein sequence ID" value="MBL4935068.1"/>
    <property type="molecule type" value="Genomic_DNA"/>
</dbReference>
<dbReference type="Pfam" id="PF13027">
    <property type="entry name" value="DUF3888"/>
    <property type="match status" value="1"/>
</dbReference>
<keyword evidence="1" id="KW-0732">Signal</keyword>
<sequence length="172" mass="19733">MRRISAILLIVLTIASLGGCDNINATKQSNSPIEINESMIDKEILFANSYQNSIFQEQSTKEQVIGWLIINYLSPYMQKSLKDYYGGSVPYWLTDPTSKVLEANFIQEESYFIIKLQVEPYLGAHNPIGLDNFTFKIDLSDDNKITLVKYEHVKSFKVPDHVKKQHLDLNLQ</sequence>
<proteinExistence type="predicted"/>
<protein>
    <submittedName>
        <fullName evidence="2">DUF3888 domain-containing protein</fullName>
    </submittedName>
</protein>
<dbReference type="PROSITE" id="PS51257">
    <property type="entry name" value="PROKAR_LIPOPROTEIN"/>
    <property type="match status" value="1"/>
</dbReference>
<feature type="chain" id="PRO_5045835846" evidence="1">
    <location>
        <begin position="20"/>
        <end position="172"/>
    </location>
</feature>
<keyword evidence="3" id="KW-1185">Reference proteome</keyword>
<accession>A0ABS1T6U7</accession>
<feature type="signal peptide" evidence="1">
    <location>
        <begin position="1"/>
        <end position="19"/>
    </location>
</feature>
<evidence type="ECO:0000256" key="1">
    <source>
        <dbReference type="SAM" id="SignalP"/>
    </source>
</evidence>
<name>A0ABS1T6U7_9CLOT</name>
<dbReference type="RefSeq" id="WP_202747687.1">
    <property type="nucleotide sequence ID" value="NZ_JAESWC010000002.1"/>
</dbReference>
<dbReference type="InterPro" id="IPR024984">
    <property type="entry name" value="DUF3888"/>
</dbReference>
<gene>
    <name evidence="2" type="ORF">JK636_04770</name>
</gene>
<organism evidence="2 3">
    <name type="scientific">Clostridium rhizosphaerae</name>
    <dbReference type="NCBI Taxonomy" id="2803861"/>
    <lineage>
        <taxon>Bacteria</taxon>
        <taxon>Bacillati</taxon>
        <taxon>Bacillota</taxon>
        <taxon>Clostridia</taxon>
        <taxon>Eubacteriales</taxon>
        <taxon>Clostridiaceae</taxon>
        <taxon>Clostridium</taxon>
    </lineage>
</organism>
<evidence type="ECO:0000313" key="2">
    <source>
        <dbReference type="EMBL" id="MBL4935068.1"/>
    </source>
</evidence>
<reference evidence="2 3" key="1">
    <citation type="submission" date="2021-01" db="EMBL/GenBank/DDBJ databases">
        <title>Genome public.</title>
        <authorList>
            <person name="Liu C."/>
            <person name="Sun Q."/>
        </authorList>
    </citation>
    <scope>NUCLEOTIDE SEQUENCE [LARGE SCALE GENOMIC DNA]</scope>
    <source>
        <strain evidence="2 3">YIM B02515</strain>
    </source>
</reference>
<dbReference type="Proteomes" id="UP000632377">
    <property type="component" value="Unassembled WGS sequence"/>
</dbReference>
<comment type="caution">
    <text evidence="2">The sequence shown here is derived from an EMBL/GenBank/DDBJ whole genome shotgun (WGS) entry which is preliminary data.</text>
</comment>
<evidence type="ECO:0000313" key="3">
    <source>
        <dbReference type="Proteomes" id="UP000632377"/>
    </source>
</evidence>